<gene>
    <name evidence="1" type="ORF">HannXRQ_Chr07g0203631</name>
</gene>
<dbReference type="Proteomes" id="UP000215914">
    <property type="component" value="Chromosome 7"/>
</dbReference>
<name>A0A251UGF9_HELAN</name>
<protein>
    <submittedName>
        <fullName evidence="1">Uncharacterized protein</fullName>
    </submittedName>
</protein>
<proteinExistence type="predicted"/>
<accession>A0A251UGF9</accession>
<keyword evidence="2" id="KW-1185">Reference proteome</keyword>
<dbReference type="EMBL" id="CM007896">
    <property type="protein sequence ID" value="OTG21391.1"/>
    <property type="molecule type" value="Genomic_DNA"/>
</dbReference>
<evidence type="ECO:0000313" key="1">
    <source>
        <dbReference type="EMBL" id="OTG21391.1"/>
    </source>
</evidence>
<evidence type="ECO:0000313" key="2">
    <source>
        <dbReference type="Proteomes" id="UP000215914"/>
    </source>
</evidence>
<organism evidence="1 2">
    <name type="scientific">Helianthus annuus</name>
    <name type="common">Common sunflower</name>
    <dbReference type="NCBI Taxonomy" id="4232"/>
    <lineage>
        <taxon>Eukaryota</taxon>
        <taxon>Viridiplantae</taxon>
        <taxon>Streptophyta</taxon>
        <taxon>Embryophyta</taxon>
        <taxon>Tracheophyta</taxon>
        <taxon>Spermatophyta</taxon>
        <taxon>Magnoliopsida</taxon>
        <taxon>eudicotyledons</taxon>
        <taxon>Gunneridae</taxon>
        <taxon>Pentapetalae</taxon>
        <taxon>asterids</taxon>
        <taxon>campanulids</taxon>
        <taxon>Asterales</taxon>
        <taxon>Asteraceae</taxon>
        <taxon>Asteroideae</taxon>
        <taxon>Heliantheae alliance</taxon>
        <taxon>Heliantheae</taxon>
        <taxon>Helianthus</taxon>
    </lineage>
</organism>
<dbReference type="InParanoid" id="A0A251UGF9"/>
<dbReference type="AlphaFoldDB" id="A0A251UGF9"/>
<reference evidence="2" key="1">
    <citation type="journal article" date="2017" name="Nature">
        <title>The sunflower genome provides insights into oil metabolism, flowering and Asterid evolution.</title>
        <authorList>
            <person name="Badouin H."/>
            <person name="Gouzy J."/>
            <person name="Grassa C.J."/>
            <person name="Murat F."/>
            <person name="Staton S.E."/>
            <person name="Cottret L."/>
            <person name="Lelandais-Briere C."/>
            <person name="Owens G.L."/>
            <person name="Carrere S."/>
            <person name="Mayjonade B."/>
            <person name="Legrand L."/>
            <person name="Gill N."/>
            <person name="Kane N.C."/>
            <person name="Bowers J.E."/>
            <person name="Hubner S."/>
            <person name="Bellec A."/>
            <person name="Berard A."/>
            <person name="Berges H."/>
            <person name="Blanchet N."/>
            <person name="Boniface M.C."/>
            <person name="Brunel D."/>
            <person name="Catrice O."/>
            <person name="Chaidir N."/>
            <person name="Claudel C."/>
            <person name="Donnadieu C."/>
            <person name="Faraut T."/>
            <person name="Fievet G."/>
            <person name="Helmstetter N."/>
            <person name="King M."/>
            <person name="Knapp S.J."/>
            <person name="Lai Z."/>
            <person name="Le Paslier M.C."/>
            <person name="Lippi Y."/>
            <person name="Lorenzon L."/>
            <person name="Mandel J.R."/>
            <person name="Marage G."/>
            <person name="Marchand G."/>
            <person name="Marquand E."/>
            <person name="Bret-Mestries E."/>
            <person name="Morien E."/>
            <person name="Nambeesan S."/>
            <person name="Nguyen T."/>
            <person name="Pegot-Espagnet P."/>
            <person name="Pouilly N."/>
            <person name="Raftis F."/>
            <person name="Sallet E."/>
            <person name="Schiex T."/>
            <person name="Thomas J."/>
            <person name="Vandecasteele C."/>
            <person name="Vares D."/>
            <person name="Vear F."/>
            <person name="Vautrin S."/>
            <person name="Crespi M."/>
            <person name="Mangin B."/>
            <person name="Burke J.M."/>
            <person name="Salse J."/>
            <person name="Munos S."/>
            <person name="Vincourt P."/>
            <person name="Rieseberg L.H."/>
            <person name="Langlade N.B."/>
        </authorList>
    </citation>
    <scope>NUCLEOTIDE SEQUENCE [LARGE SCALE GENOMIC DNA]</scope>
    <source>
        <strain evidence="2">cv. SF193</strain>
    </source>
</reference>
<sequence>MRSAFVWTKLLPACRLRFRPGRSRLQTLLPACLLRKNGLTPLLRPRMPWCPLLTSWRLTVSGCGLTVSRV</sequence>